<evidence type="ECO:0000313" key="9">
    <source>
        <dbReference type="Proteomes" id="UP000077339"/>
    </source>
</evidence>
<comment type="catalytic activity">
    <reaction evidence="4">
        <text>L-methionyl-[protein] + [thioredoxin]-disulfide + H2O = L-methionyl-(R)-S-oxide-[protein] + [thioredoxin]-dithiol</text>
        <dbReference type="Rhea" id="RHEA:24164"/>
        <dbReference type="Rhea" id="RHEA-COMP:10698"/>
        <dbReference type="Rhea" id="RHEA-COMP:10700"/>
        <dbReference type="Rhea" id="RHEA-COMP:12313"/>
        <dbReference type="Rhea" id="RHEA-COMP:12314"/>
        <dbReference type="ChEBI" id="CHEBI:15377"/>
        <dbReference type="ChEBI" id="CHEBI:16044"/>
        <dbReference type="ChEBI" id="CHEBI:29950"/>
        <dbReference type="ChEBI" id="CHEBI:45764"/>
        <dbReference type="ChEBI" id="CHEBI:50058"/>
        <dbReference type="EC" id="1.8.4.12"/>
    </reaction>
</comment>
<comment type="function">
    <text evidence="6">Has an important function as a repair enzyme for proteins that have been inactivated by oxidation. Catalyzes the reversible oxidation-reduction of methionine sulfoxide in proteins to methionine.</text>
</comment>
<dbReference type="NCBIfam" id="TIGR00357">
    <property type="entry name" value="peptide-methionine (R)-S-oxide reductase MsrB"/>
    <property type="match status" value="1"/>
</dbReference>
<sequence>MSKRKLSEFEKFVLFKKGTEKPFTGKYNDHFEKGKYVCRNCGIPLYTSDDKFHSGCGWPSFDAEIPGAVRKSLDADGYRTEITCSNCGAHLGHVFEGEGFTQKNTRHCVNSASLEFLTDGEKPEIDRIFLAAGCFWGVQQLMKEFEGVLKTRVGYMGGRTKNPTYEQVCSGYTGHIETVEVIFNANVESIIRHFFEIHDFSQVDRQGPDIGYQYKSVVFYTNEEQKEITQKAIESLKEKFPVSTAVEKAGYFWLAENYHQDYYEKTGKAPYCHYIRKNIW</sequence>
<dbReference type="InterPro" id="IPR050162">
    <property type="entry name" value="MsrA_MetSO_reductase"/>
</dbReference>
<dbReference type="Pfam" id="PF01625">
    <property type="entry name" value="PMSR"/>
    <property type="match status" value="1"/>
</dbReference>
<feature type="domain" description="MsrB" evidence="7">
    <location>
        <begin position="1"/>
        <end position="119"/>
    </location>
</feature>
<dbReference type="OrthoDB" id="4174719at2"/>
<dbReference type="GO" id="GO:0033744">
    <property type="term" value="F:L-methionine:thioredoxin-disulfide S-oxidoreductase activity"/>
    <property type="evidence" value="ECO:0007669"/>
    <property type="project" value="RHEA"/>
</dbReference>
<comment type="catalytic activity">
    <reaction evidence="5 6">
        <text>[thioredoxin]-disulfide + L-methionine + H2O = L-methionine (S)-S-oxide + [thioredoxin]-dithiol</text>
        <dbReference type="Rhea" id="RHEA:19993"/>
        <dbReference type="Rhea" id="RHEA-COMP:10698"/>
        <dbReference type="Rhea" id="RHEA-COMP:10700"/>
        <dbReference type="ChEBI" id="CHEBI:15377"/>
        <dbReference type="ChEBI" id="CHEBI:29950"/>
        <dbReference type="ChEBI" id="CHEBI:50058"/>
        <dbReference type="ChEBI" id="CHEBI:57844"/>
        <dbReference type="ChEBI" id="CHEBI:58772"/>
        <dbReference type="EC" id="1.8.4.11"/>
    </reaction>
</comment>
<organism evidence="8 9">
    <name type="scientific">Kosmotoga arenicorallina S304</name>
    <dbReference type="NCBI Taxonomy" id="1453497"/>
    <lineage>
        <taxon>Bacteria</taxon>
        <taxon>Thermotogati</taxon>
        <taxon>Thermotogota</taxon>
        <taxon>Thermotogae</taxon>
        <taxon>Kosmotogales</taxon>
        <taxon>Kosmotogaceae</taxon>
        <taxon>Kosmotoga</taxon>
    </lineage>
</organism>
<accession>A0A176JZE8</accession>
<evidence type="ECO:0000256" key="5">
    <source>
        <dbReference type="ARBA" id="ARBA00048782"/>
    </source>
</evidence>
<dbReference type="SUPFAM" id="SSF51316">
    <property type="entry name" value="Mss4-like"/>
    <property type="match status" value="1"/>
</dbReference>
<dbReference type="InterPro" id="IPR002569">
    <property type="entry name" value="Met_Sox_Rdtase_MsrA_dom"/>
</dbReference>
<comment type="similarity">
    <text evidence="6">Belongs to the MsrA Met sulfoxide reductase family.</text>
</comment>
<dbReference type="PROSITE" id="PS51790">
    <property type="entry name" value="MSRB"/>
    <property type="match status" value="1"/>
</dbReference>
<evidence type="ECO:0000259" key="7">
    <source>
        <dbReference type="PROSITE" id="PS51790"/>
    </source>
</evidence>
<evidence type="ECO:0000313" key="8">
    <source>
        <dbReference type="EMBL" id="OAA29453.1"/>
    </source>
</evidence>
<dbReference type="PATRIC" id="fig|1453497.3.peg.382"/>
<dbReference type="RefSeq" id="WP_068348122.1">
    <property type="nucleotide sequence ID" value="NZ_JFHK01000018.1"/>
</dbReference>
<dbReference type="PANTHER" id="PTHR42799:SF2">
    <property type="entry name" value="MITOCHONDRIAL PEPTIDE METHIONINE SULFOXIDE REDUCTASE"/>
    <property type="match status" value="1"/>
</dbReference>
<dbReference type="GO" id="GO:0034599">
    <property type="term" value="P:cellular response to oxidative stress"/>
    <property type="evidence" value="ECO:0007669"/>
    <property type="project" value="TreeGrafter"/>
</dbReference>
<dbReference type="SUPFAM" id="SSF55068">
    <property type="entry name" value="Peptide methionine sulfoxide reductase"/>
    <property type="match status" value="1"/>
</dbReference>
<dbReference type="EMBL" id="JFHK01000018">
    <property type="protein sequence ID" value="OAA29453.1"/>
    <property type="molecule type" value="Genomic_DNA"/>
</dbReference>
<dbReference type="Pfam" id="PF01641">
    <property type="entry name" value="SelR"/>
    <property type="match status" value="1"/>
</dbReference>
<dbReference type="Proteomes" id="UP000077339">
    <property type="component" value="Unassembled WGS sequence"/>
</dbReference>
<reference evidence="8 9" key="1">
    <citation type="submission" date="2014-02" db="EMBL/GenBank/DDBJ databases">
        <title>Kosmotoga genome sequencing.</title>
        <authorList>
            <person name="Pollo S.M."/>
            <person name="Charchuk R."/>
            <person name="Nesbo C.L."/>
        </authorList>
    </citation>
    <scope>NUCLEOTIDE SEQUENCE [LARGE SCALE GENOMIC DNA]</scope>
    <source>
        <strain evidence="8 9">S304</strain>
    </source>
</reference>
<dbReference type="GO" id="GO:0005737">
    <property type="term" value="C:cytoplasm"/>
    <property type="evidence" value="ECO:0007669"/>
    <property type="project" value="TreeGrafter"/>
</dbReference>
<dbReference type="AlphaFoldDB" id="A0A176JZE8"/>
<dbReference type="NCBIfam" id="NF004036">
    <property type="entry name" value="PRK05508.1"/>
    <property type="match status" value="1"/>
</dbReference>
<dbReference type="STRING" id="1453497.AT15_01920"/>
<dbReference type="PANTHER" id="PTHR42799">
    <property type="entry name" value="MITOCHONDRIAL PEPTIDE METHIONINE SULFOXIDE REDUCTASE"/>
    <property type="match status" value="1"/>
</dbReference>
<keyword evidence="2" id="KW-0511">Multifunctional enzyme</keyword>
<keyword evidence="9" id="KW-1185">Reference proteome</keyword>
<dbReference type="NCBIfam" id="NF004042">
    <property type="entry name" value="PRK05550.1"/>
    <property type="match status" value="1"/>
</dbReference>
<evidence type="ECO:0000256" key="4">
    <source>
        <dbReference type="ARBA" id="ARBA00048488"/>
    </source>
</evidence>
<feature type="active site" evidence="6">
    <location>
        <position position="134"/>
    </location>
</feature>
<dbReference type="NCBIfam" id="TIGR00401">
    <property type="entry name" value="msrA"/>
    <property type="match status" value="1"/>
</dbReference>
<dbReference type="HAMAP" id="MF_01401">
    <property type="entry name" value="MsrA"/>
    <property type="match status" value="1"/>
</dbReference>
<dbReference type="InterPro" id="IPR011057">
    <property type="entry name" value="Mss4-like_sf"/>
</dbReference>
<protein>
    <recommendedName>
        <fullName evidence="6">Peptide methionine sulfoxide reductase MsrA</fullName>
        <shortName evidence="6">Protein-methionine-S-oxide reductase</shortName>
        <ecNumber evidence="6">1.8.4.11</ecNumber>
    </recommendedName>
    <alternativeName>
        <fullName evidence="6">Peptide-methionine (S)-S-oxide reductase</fullName>
        <shortName evidence="6">Peptide Met(O) reductase</shortName>
    </alternativeName>
</protein>
<evidence type="ECO:0000256" key="3">
    <source>
        <dbReference type="ARBA" id="ARBA00047806"/>
    </source>
</evidence>
<proteinExistence type="inferred from homology"/>
<dbReference type="EC" id="1.8.4.11" evidence="6"/>
<comment type="catalytic activity">
    <reaction evidence="3 6">
        <text>L-methionyl-[protein] + [thioredoxin]-disulfide + H2O = L-methionyl-(S)-S-oxide-[protein] + [thioredoxin]-dithiol</text>
        <dbReference type="Rhea" id="RHEA:14217"/>
        <dbReference type="Rhea" id="RHEA-COMP:10698"/>
        <dbReference type="Rhea" id="RHEA-COMP:10700"/>
        <dbReference type="Rhea" id="RHEA-COMP:12313"/>
        <dbReference type="Rhea" id="RHEA-COMP:12315"/>
        <dbReference type="ChEBI" id="CHEBI:15377"/>
        <dbReference type="ChEBI" id="CHEBI:16044"/>
        <dbReference type="ChEBI" id="CHEBI:29950"/>
        <dbReference type="ChEBI" id="CHEBI:44120"/>
        <dbReference type="ChEBI" id="CHEBI:50058"/>
        <dbReference type="EC" id="1.8.4.11"/>
    </reaction>
</comment>
<dbReference type="Gene3D" id="3.30.1060.10">
    <property type="entry name" value="Peptide methionine sulphoxide reductase MsrA"/>
    <property type="match status" value="1"/>
</dbReference>
<dbReference type="GO" id="GO:0008113">
    <property type="term" value="F:peptide-methionine (S)-S-oxide reductase activity"/>
    <property type="evidence" value="ECO:0007669"/>
    <property type="project" value="UniProtKB-UniRule"/>
</dbReference>
<evidence type="ECO:0000256" key="1">
    <source>
        <dbReference type="ARBA" id="ARBA00023002"/>
    </source>
</evidence>
<name>A0A176JZE8_9BACT</name>
<dbReference type="InterPro" id="IPR036509">
    <property type="entry name" value="Met_Sox_Rdtase_MsrA_sf"/>
</dbReference>
<keyword evidence="1 6" id="KW-0560">Oxidoreductase</keyword>
<comment type="caution">
    <text evidence="8">The sequence shown here is derived from an EMBL/GenBank/DDBJ whole genome shotgun (WGS) entry which is preliminary data.</text>
</comment>
<evidence type="ECO:0000256" key="2">
    <source>
        <dbReference type="ARBA" id="ARBA00023268"/>
    </source>
</evidence>
<evidence type="ECO:0000256" key="6">
    <source>
        <dbReference type="HAMAP-Rule" id="MF_01401"/>
    </source>
</evidence>
<gene>
    <name evidence="6" type="primary">msrA</name>
    <name evidence="8" type="ORF">AT15_01920</name>
</gene>
<dbReference type="Gene3D" id="2.170.150.20">
    <property type="entry name" value="Peptide methionine sulfoxide reductase"/>
    <property type="match status" value="1"/>
</dbReference>
<dbReference type="InterPro" id="IPR002579">
    <property type="entry name" value="Met_Sox_Rdtase_MsrB_dom"/>
</dbReference>
<dbReference type="GO" id="GO:0033743">
    <property type="term" value="F:peptide-methionine (R)-S-oxide reductase activity"/>
    <property type="evidence" value="ECO:0007669"/>
    <property type="project" value="UniProtKB-EC"/>
</dbReference>